<evidence type="ECO:0000256" key="1">
    <source>
        <dbReference type="ARBA" id="ARBA00022723"/>
    </source>
</evidence>
<dbReference type="Proteomes" id="UP001345013">
    <property type="component" value="Unassembled WGS sequence"/>
</dbReference>
<evidence type="ECO:0000313" key="10">
    <source>
        <dbReference type="Proteomes" id="UP001345013"/>
    </source>
</evidence>
<evidence type="ECO:0000256" key="3">
    <source>
        <dbReference type="ARBA" id="ARBA00023015"/>
    </source>
</evidence>
<keyword evidence="6" id="KW-0539">Nucleus</keyword>
<feature type="compositionally biased region" description="Low complexity" evidence="7">
    <location>
        <begin position="216"/>
        <end position="229"/>
    </location>
</feature>
<comment type="caution">
    <text evidence="9">The sequence shown here is derived from an EMBL/GenBank/DDBJ whole genome shotgun (WGS) entry which is preliminary data.</text>
</comment>
<evidence type="ECO:0000256" key="5">
    <source>
        <dbReference type="ARBA" id="ARBA00023163"/>
    </source>
</evidence>
<evidence type="ECO:0000256" key="2">
    <source>
        <dbReference type="ARBA" id="ARBA00022833"/>
    </source>
</evidence>
<feature type="domain" description="Zn(2)-C6 fungal-type" evidence="8">
    <location>
        <begin position="111"/>
        <end position="139"/>
    </location>
</feature>
<feature type="region of interest" description="Disordered" evidence="7">
    <location>
        <begin position="75"/>
        <end position="105"/>
    </location>
</feature>
<accession>A0ABR0K9P1</accession>
<evidence type="ECO:0000259" key="8">
    <source>
        <dbReference type="PROSITE" id="PS50048"/>
    </source>
</evidence>
<keyword evidence="10" id="KW-1185">Reference proteome</keyword>
<dbReference type="SMART" id="SM00066">
    <property type="entry name" value="GAL4"/>
    <property type="match status" value="1"/>
</dbReference>
<dbReference type="Gene3D" id="4.10.240.10">
    <property type="entry name" value="Zn(2)-C6 fungal-type DNA-binding domain"/>
    <property type="match status" value="1"/>
</dbReference>
<keyword evidence="2" id="KW-0862">Zinc</keyword>
<dbReference type="PROSITE" id="PS00463">
    <property type="entry name" value="ZN2_CY6_FUNGAL_1"/>
    <property type="match status" value="1"/>
</dbReference>
<dbReference type="PROSITE" id="PS50048">
    <property type="entry name" value="ZN2_CY6_FUNGAL_2"/>
    <property type="match status" value="1"/>
</dbReference>
<evidence type="ECO:0000313" key="9">
    <source>
        <dbReference type="EMBL" id="KAK5092460.1"/>
    </source>
</evidence>
<keyword evidence="4" id="KW-0238">DNA-binding</keyword>
<evidence type="ECO:0000256" key="4">
    <source>
        <dbReference type="ARBA" id="ARBA00023125"/>
    </source>
</evidence>
<feature type="region of interest" description="Disordered" evidence="7">
    <location>
        <begin position="215"/>
        <end position="250"/>
    </location>
</feature>
<dbReference type="InterPro" id="IPR001138">
    <property type="entry name" value="Zn2Cys6_DnaBD"/>
</dbReference>
<keyword evidence="1" id="KW-0479">Metal-binding</keyword>
<proteinExistence type="predicted"/>
<dbReference type="EMBL" id="JAVRRG010000057">
    <property type="protein sequence ID" value="KAK5092460.1"/>
    <property type="molecule type" value="Genomic_DNA"/>
</dbReference>
<keyword evidence="5" id="KW-0804">Transcription</keyword>
<dbReference type="CDD" id="cd00067">
    <property type="entry name" value="GAL4"/>
    <property type="match status" value="1"/>
</dbReference>
<name>A0ABR0K9P1_9EURO</name>
<keyword evidence="3" id="KW-0805">Transcription regulation</keyword>
<dbReference type="Pfam" id="PF00172">
    <property type="entry name" value="Zn_clus"/>
    <property type="match status" value="1"/>
</dbReference>
<dbReference type="PANTHER" id="PTHR36206:SF12">
    <property type="entry name" value="ASPERCRYPTIN BIOSYNTHESIS CLUSTER-SPECIFIC TRANSCRIPTION REGULATOR ATNN-RELATED"/>
    <property type="match status" value="1"/>
</dbReference>
<dbReference type="InterPro" id="IPR052360">
    <property type="entry name" value="Transcr_Regulatory_Proteins"/>
</dbReference>
<gene>
    <name evidence="9" type="ORF">LTR24_005163</name>
</gene>
<reference evidence="9 10" key="1">
    <citation type="submission" date="2023-08" db="EMBL/GenBank/DDBJ databases">
        <title>Black Yeasts Isolated from many extreme environments.</title>
        <authorList>
            <person name="Coleine C."/>
            <person name="Stajich J.E."/>
            <person name="Selbmann L."/>
        </authorList>
    </citation>
    <scope>NUCLEOTIDE SEQUENCE [LARGE SCALE GENOMIC DNA]</scope>
    <source>
        <strain evidence="9 10">CCFEE 5885</strain>
    </source>
</reference>
<organism evidence="9 10">
    <name type="scientific">Lithohypha guttulata</name>
    <dbReference type="NCBI Taxonomy" id="1690604"/>
    <lineage>
        <taxon>Eukaryota</taxon>
        <taxon>Fungi</taxon>
        <taxon>Dikarya</taxon>
        <taxon>Ascomycota</taxon>
        <taxon>Pezizomycotina</taxon>
        <taxon>Eurotiomycetes</taxon>
        <taxon>Chaetothyriomycetidae</taxon>
        <taxon>Chaetothyriales</taxon>
        <taxon>Trichomeriaceae</taxon>
        <taxon>Lithohypha</taxon>
    </lineage>
</organism>
<dbReference type="InterPro" id="IPR036864">
    <property type="entry name" value="Zn2-C6_fun-type_DNA-bd_sf"/>
</dbReference>
<evidence type="ECO:0000256" key="6">
    <source>
        <dbReference type="ARBA" id="ARBA00023242"/>
    </source>
</evidence>
<dbReference type="SUPFAM" id="SSF57701">
    <property type="entry name" value="Zn2/Cys6 DNA-binding domain"/>
    <property type="match status" value="1"/>
</dbReference>
<dbReference type="PANTHER" id="PTHR36206">
    <property type="entry name" value="ASPERCRYPTIN BIOSYNTHESIS CLUSTER-SPECIFIC TRANSCRIPTION REGULATOR ATNN-RELATED"/>
    <property type="match status" value="1"/>
</dbReference>
<sequence>MTAQAGEFRICATTGPKLQNVKASSVYHTLPDCVYARRLCISAMTKTGLFMMNHNSMSDSIVEYDFYPAKKTKHSNSPLVPSLKGPRIETQHTGSNQPRRTRKAHNKVRTGCETCKIRRKKCDETKPACLRCTTTGRKCDGYTPSPPTQPAFAATASVVAPLSALIPLATYGLTPRVVELDADSGYCTLDQTPNDHASNGTLNEEELEDFTLSYDSNARPHSSSPAASHTHSRQMRSRTDPCSRNPTTVMPRAPNFFAPGTKISDLELHCFSYFRYRTGPQFASYFDSSIFTYSIGGALAHPVLFNVAVALGAVHRRFVYGISREALEYCGHTARFHTNAVKGLNELKAQQVNSDLVGTADSVGGATGICNRDVIMLAEMLLAPLEVFQGECGKAVQHMSNGMRYLLKRPMTLVHSETRYGAAQSKPNAFCQLFHRIHMRALALFDTPTNILAKWGDGLPLPPIPDVFRDIDEARDYMFTEVDWIMHAPARVWQDVSERSEAQNLHVSRLLKWSVAYADTVRDMQRTSQQKKACILMKLARDATYLLLYLTLFVAVDTELPRMSAMTEDIEDDEEQGSGLAYATRALWRAVDAREELNTNLARVQLLAEGILEEDGIFAYEEHFVSFDTGIGPPKGKDKIPESSNKTRHLVKQTMTRRCGDESVTMSAWERAGVYGVAERVSALEEHAVIEAARTIVPAHIDPRWVDITCMMEARKFLLRYCRPDEYGLGMMFTQEWWAF</sequence>
<evidence type="ECO:0000256" key="7">
    <source>
        <dbReference type="SAM" id="MobiDB-lite"/>
    </source>
</evidence>
<protein>
    <recommendedName>
        <fullName evidence="8">Zn(2)-C6 fungal-type domain-containing protein</fullName>
    </recommendedName>
</protein>